<feature type="transmembrane region" description="Helical" evidence="1">
    <location>
        <begin position="40"/>
        <end position="60"/>
    </location>
</feature>
<keyword evidence="1" id="KW-1133">Transmembrane helix</keyword>
<protein>
    <submittedName>
        <fullName evidence="2">Uncharacterized protein</fullName>
    </submittedName>
</protein>
<reference evidence="2" key="2">
    <citation type="submission" date="2020-09" db="EMBL/GenBank/DDBJ databases">
        <authorList>
            <person name="Sun Q."/>
            <person name="Zhou Y."/>
        </authorList>
    </citation>
    <scope>NUCLEOTIDE SEQUENCE</scope>
    <source>
        <strain evidence="2">CGMCC 1.12214</strain>
    </source>
</reference>
<dbReference type="EMBL" id="BMES01000002">
    <property type="protein sequence ID" value="GGH28390.1"/>
    <property type="molecule type" value="Genomic_DNA"/>
</dbReference>
<proteinExistence type="predicted"/>
<dbReference type="Proteomes" id="UP000603912">
    <property type="component" value="Unassembled WGS sequence"/>
</dbReference>
<evidence type="ECO:0000313" key="2">
    <source>
        <dbReference type="EMBL" id="GGH28390.1"/>
    </source>
</evidence>
<reference evidence="2" key="1">
    <citation type="journal article" date="2014" name="Int. J. Syst. Evol. Microbiol.">
        <title>Complete genome sequence of Corynebacterium casei LMG S-19264T (=DSM 44701T), isolated from a smear-ripened cheese.</title>
        <authorList>
            <consortium name="US DOE Joint Genome Institute (JGI-PGF)"/>
            <person name="Walter F."/>
            <person name="Albersmeier A."/>
            <person name="Kalinowski J."/>
            <person name="Ruckert C."/>
        </authorList>
    </citation>
    <scope>NUCLEOTIDE SEQUENCE</scope>
    <source>
        <strain evidence="2">CGMCC 1.12214</strain>
    </source>
</reference>
<dbReference type="RefSeq" id="WP_188519210.1">
    <property type="nucleotide sequence ID" value="NZ_BMES01000002.1"/>
</dbReference>
<keyword evidence="1" id="KW-0812">Transmembrane</keyword>
<evidence type="ECO:0000313" key="3">
    <source>
        <dbReference type="Proteomes" id="UP000603912"/>
    </source>
</evidence>
<keyword evidence="1" id="KW-0472">Membrane</keyword>
<gene>
    <name evidence="2" type="ORF">GCM10007036_37560</name>
</gene>
<sequence>MFRAPTIACLSADAPLRMPQGGRVMAGAHLEAQRQFRMSVWLVAALSVATVAVALFGPAAPVQVSSLPPATLSR</sequence>
<name>A0A917MJB0_9HYPH</name>
<comment type="caution">
    <text evidence="2">The sequence shown here is derived from an EMBL/GenBank/DDBJ whole genome shotgun (WGS) entry which is preliminary data.</text>
</comment>
<evidence type="ECO:0000256" key="1">
    <source>
        <dbReference type="SAM" id="Phobius"/>
    </source>
</evidence>
<keyword evidence="3" id="KW-1185">Reference proteome</keyword>
<accession>A0A917MJB0</accession>
<organism evidence="2 3">
    <name type="scientific">Alsobacter metallidurans</name>
    <dbReference type="NCBI Taxonomy" id="340221"/>
    <lineage>
        <taxon>Bacteria</taxon>
        <taxon>Pseudomonadati</taxon>
        <taxon>Pseudomonadota</taxon>
        <taxon>Alphaproteobacteria</taxon>
        <taxon>Hyphomicrobiales</taxon>
        <taxon>Alsobacteraceae</taxon>
        <taxon>Alsobacter</taxon>
    </lineage>
</organism>
<dbReference type="AlphaFoldDB" id="A0A917MJB0"/>